<evidence type="ECO:0000313" key="3">
    <source>
        <dbReference type="Proteomes" id="UP000076502"/>
    </source>
</evidence>
<evidence type="ECO:0000256" key="1">
    <source>
        <dbReference type="SAM" id="MobiDB-lite"/>
    </source>
</evidence>
<feature type="compositionally biased region" description="Polar residues" evidence="1">
    <location>
        <begin position="67"/>
        <end position="81"/>
    </location>
</feature>
<sequence length="141" mass="15255">MGRQDLVAIQSIHLVGSLGSELWLQMATDSGVHGLIQDSISNSDISESPFPAKGHLSPIQSSFLKKSINSTQRRSKQTITKVSVALPETSEKPDGTRKDSNVKLGRPRTPLWFIGLGVIQFSEVLADQGTVSPVTRLSDDT</sequence>
<organism evidence="2 3">
    <name type="scientific">Dufourea novaeangliae</name>
    <name type="common">Sweat bee</name>
    <dbReference type="NCBI Taxonomy" id="178035"/>
    <lineage>
        <taxon>Eukaryota</taxon>
        <taxon>Metazoa</taxon>
        <taxon>Ecdysozoa</taxon>
        <taxon>Arthropoda</taxon>
        <taxon>Hexapoda</taxon>
        <taxon>Insecta</taxon>
        <taxon>Pterygota</taxon>
        <taxon>Neoptera</taxon>
        <taxon>Endopterygota</taxon>
        <taxon>Hymenoptera</taxon>
        <taxon>Apocrita</taxon>
        <taxon>Aculeata</taxon>
        <taxon>Apoidea</taxon>
        <taxon>Anthophila</taxon>
        <taxon>Halictidae</taxon>
        <taxon>Rophitinae</taxon>
        <taxon>Dufourea</taxon>
    </lineage>
</organism>
<feature type="compositionally biased region" description="Basic and acidic residues" evidence="1">
    <location>
        <begin position="89"/>
        <end position="101"/>
    </location>
</feature>
<name>A0A154PK76_DUFNO</name>
<evidence type="ECO:0000313" key="2">
    <source>
        <dbReference type="EMBL" id="KZC12197.1"/>
    </source>
</evidence>
<keyword evidence="3" id="KW-1185">Reference proteome</keyword>
<dbReference type="Proteomes" id="UP000076502">
    <property type="component" value="Unassembled WGS sequence"/>
</dbReference>
<dbReference type="AlphaFoldDB" id="A0A154PK76"/>
<feature type="region of interest" description="Disordered" evidence="1">
    <location>
        <begin position="67"/>
        <end position="103"/>
    </location>
</feature>
<protein>
    <submittedName>
        <fullName evidence="2">Uncharacterized protein</fullName>
    </submittedName>
</protein>
<dbReference type="EMBL" id="KQ434943">
    <property type="protein sequence ID" value="KZC12197.1"/>
    <property type="molecule type" value="Genomic_DNA"/>
</dbReference>
<accession>A0A154PK76</accession>
<gene>
    <name evidence="2" type="ORF">WN55_03711</name>
</gene>
<proteinExistence type="predicted"/>
<reference evidence="2 3" key="1">
    <citation type="submission" date="2015-07" db="EMBL/GenBank/DDBJ databases">
        <title>The genome of Dufourea novaeangliae.</title>
        <authorList>
            <person name="Pan H."/>
            <person name="Kapheim K."/>
        </authorList>
    </citation>
    <scope>NUCLEOTIDE SEQUENCE [LARGE SCALE GENOMIC DNA]</scope>
    <source>
        <strain evidence="2">0120121106</strain>
        <tissue evidence="2">Whole body</tissue>
    </source>
</reference>